<keyword evidence="4" id="KW-1185">Reference proteome</keyword>
<dbReference type="EMBL" id="CP058214">
    <property type="protein sequence ID" value="QPC43478.1"/>
    <property type="molecule type" value="Genomic_DNA"/>
</dbReference>
<evidence type="ECO:0000259" key="2">
    <source>
        <dbReference type="Pfam" id="PF18909"/>
    </source>
</evidence>
<accession>A0A7S8C4Y0</accession>
<dbReference type="InterPro" id="IPR044038">
    <property type="entry name" value="dATP/dGTP_diPOhydrolase_N"/>
</dbReference>
<sequence length="114" mass="13085">MAVTGEVALRERASNDTGRKDDGGKLRMELIPPEVVEATAAVLTFGASKYEDRNWERGMKWGRVFGALMRHLWSWWRRERADPETGYSHLWHAACCIAFLIAYEARQCGEDDRP</sequence>
<protein>
    <recommendedName>
        <fullName evidence="2">dATP/dGTP diphosphohydrolase N-terminal domain-containing protein</fullName>
    </recommendedName>
</protein>
<organism evidence="3 4">
    <name type="scientific">Kaustia mangrovi</name>
    <dbReference type="NCBI Taxonomy" id="2593653"/>
    <lineage>
        <taxon>Bacteria</taxon>
        <taxon>Pseudomonadati</taxon>
        <taxon>Pseudomonadota</taxon>
        <taxon>Alphaproteobacteria</taxon>
        <taxon>Hyphomicrobiales</taxon>
        <taxon>Parvibaculaceae</taxon>
        <taxon>Kaustia</taxon>
    </lineage>
</organism>
<dbReference type="RefSeq" id="WP_213160842.1">
    <property type="nucleotide sequence ID" value="NZ_CP058214.1"/>
</dbReference>
<evidence type="ECO:0000313" key="4">
    <source>
        <dbReference type="Proteomes" id="UP000593594"/>
    </source>
</evidence>
<evidence type="ECO:0000256" key="1">
    <source>
        <dbReference type="SAM" id="MobiDB-lite"/>
    </source>
</evidence>
<reference evidence="3 4" key="1">
    <citation type="submission" date="2020-06" db="EMBL/GenBank/DDBJ databases">
        <title>Genome sequence of 2 isolates from Red Sea Mangroves.</title>
        <authorList>
            <person name="Sefrji F."/>
            <person name="Michoud G."/>
            <person name="Merlino G."/>
            <person name="Daffonchio D."/>
        </authorList>
    </citation>
    <scope>NUCLEOTIDE SEQUENCE [LARGE SCALE GENOMIC DNA]</scope>
    <source>
        <strain evidence="3 4">R1DC25</strain>
    </source>
</reference>
<dbReference type="Pfam" id="PF18909">
    <property type="entry name" value="dGTP_diPhyd_N"/>
    <property type="match status" value="1"/>
</dbReference>
<gene>
    <name evidence="3" type="ORF">HW532_12705</name>
</gene>
<dbReference type="AlphaFoldDB" id="A0A7S8C4Y0"/>
<dbReference type="KEGG" id="kmn:HW532_12705"/>
<dbReference type="Proteomes" id="UP000593594">
    <property type="component" value="Chromosome"/>
</dbReference>
<feature type="region of interest" description="Disordered" evidence="1">
    <location>
        <begin position="1"/>
        <end position="25"/>
    </location>
</feature>
<proteinExistence type="predicted"/>
<name>A0A7S8C4Y0_9HYPH</name>
<feature type="compositionally biased region" description="Basic and acidic residues" evidence="1">
    <location>
        <begin position="8"/>
        <end position="25"/>
    </location>
</feature>
<feature type="domain" description="dATP/dGTP diphosphohydrolase N-terminal" evidence="2">
    <location>
        <begin position="16"/>
        <end position="113"/>
    </location>
</feature>
<evidence type="ECO:0000313" key="3">
    <source>
        <dbReference type="EMBL" id="QPC43478.1"/>
    </source>
</evidence>